<sequence>MLASFPPGSIPSSSEGRVLWRIDRPPKTSRSTNENSPAIALYISSPVAPDPAAIVEQAGYEVNGSVLVKRTDDFLDSLREGQLWSFRVTVNPTFRRAGQEDERGRKKVLAHVTVAQQTQWFLDRAVPNGFEIPLMSEFGGDVSRTLSADGGLVGSDAPFIGLVERRSERFRRNHDERVDVVALQLATFEGKLRVTDPDLLRHALVNGIGRAKGYGAGLLSLARA</sequence>
<accession>N6X3T3</accession>
<gene>
    <name evidence="1" type="ORF">HMPREF9004_1128</name>
</gene>
<dbReference type="Gene3D" id="3.30.70.1210">
    <property type="entry name" value="Crispr-associated protein, domain 2"/>
    <property type="match status" value="1"/>
</dbReference>
<protein>
    <submittedName>
        <fullName evidence="1">CRISPR-associated protein</fullName>
    </submittedName>
</protein>
<dbReference type="STRING" id="888050.HMPREF9004_1128"/>
<dbReference type="Pfam" id="PF08798">
    <property type="entry name" value="CRISPR_assoc"/>
    <property type="match status" value="1"/>
</dbReference>
<comment type="caution">
    <text evidence="1">The sequence shown here is derived from an EMBL/GenBank/DDBJ whole genome shotgun (WGS) entry which is preliminary data.</text>
</comment>
<proteinExistence type="predicted"/>
<dbReference type="InterPro" id="IPR010179">
    <property type="entry name" value="CRISPR-assoc_prot_Cse3"/>
</dbReference>
<dbReference type="SMART" id="SM01101">
    <property type="entry name" value="CRISPR_assoc"/>
    <property type="match status" value="1"/>
</dbReference>
<evidence type="ECO:0000313" key="1">
    <source>
        <dbReference type="EMBL" id="ENO18097.1"/>
    </source>
</evidence>
<dbReference type="SUPFAM" id="SSF117987">
    <property type="entry name" value="CRISPR-associated protein"/>
    <property type="match status" value="1"/>
</dbReference>
<dbReference type="EMBL" id="AQHZ01000018">
    <property type="protein sequence ID" value="ENO18097.1"/>
    <property type="molecule type" value="Genomic_DNA"/>
</dbReference>
<keyword evidence="2" id="KW-1185">Reference proteome</keyword>
<dbReference type="HOGENOM" id="CLU_080982_0_1_11"/>
<evidence type="ECO:0000313" key="2">
    <source>
        <dbReference type="Proteomes" id="UP000013015"/>
    </source>
</evidence>
<dbReference type="eggNOG" id="ENOG5030BEK">
    <property type="taxonomic scope" value="Bacteria"/>
</dbReference>
<dbReference type="AlphaFoldDB" id="N6X3T3"/>
<dbReference type="Proteomes" id="UP000013015">
    <property type="component" value="Unassembled WGS sequence"/>
</dbReference>
<dbReference type="CDD" id="cd09727">
    <property type="entry name" value="Cas6_I-E"/>
    <property type="match status" value="1"/>
</dbReference>
<reference evidence="1 2" key="1">
    <citation type="submission" date="2013-03" db="EMBL/GenBank/DDBJ databases">
        <title>Reference genome for the Human Microbiome Project.</title>
        <authorList>
            <person name="Aqrawi P."/>
            <person name="Ayvaz T."/>
            <person name="Bess C."/>
            <person name="Blankenburg K."/>
            <person name="Coyle M."/>
            <person name="Deng J."/>
            <person name="Forbes L."/>
            <person name="Fowler G."/>
            <person name="Francisco L."/>
            <person name="Fu Q."/>
            <person name="Gibbs R."/>
            <person name="Gross S."/>
            <person name="Gubbala S."/>
            <person name="Hale W."/>
            <person name="Hemphill L."/>
            <person name="Highlander S."/>
            <person name="Hirani K."/>
            <person name="Jackson L."/>
            <person name="Jakkamsetti A."/>
            <person name="Javaid M."/>
            <person name="Jayaseelan J.C."/>
            <person name="Jiang H."/>
            <person name="Joshi V."/>
            <person name="Korchina V."/>
            <person name="Kovar C."/>
            <person name="Lara F."/>
            <person name="Lee S."/>
            <person name="Liu Y."/>
            <person name="Mata R."/>
            <person name="Mathew T."/>
            <person name="Munidasa M."/>
            <person name="Muzny D."/>
            <person name="Nazareth L."/>
            <person name="Ngo R."/>
            <person name="Nguyen L."/>
            <person name="Nguyen N."/>
            <person name="Okwuonu G."/>
            <person name="Ongeri F."/>
            <person name="Palculict T."/>
            <person name="Patil S."/>
            <person name="Petrosino J."/>
            <person name="Pham C."/>
            <person name="Pham P."/>
            <person name="Pu L.-L."/>
            <person name="Qin X."/>
            <person name="Qu J."/>
            <person name="Reid J."/>
            <person name="Ross M."/>
            <person name="Ruth R."/>
            <person name="Saada N."/>
            <person name="San Lucas F."/>
            <person name="Santibanez J."/>
            <person name="Shang Y."/>
            <person name="Simmons D."/>
            <person name="Song X.-Z."/>
            <person name="Tang L.-Y."/>
            <person name="Thornton R."/>
            <person name="Warren J."/>
            <person name="Weissenberger G."/>
            <person name="Wilczek-Boney K."/>
            <person name="Worley K."/>
            <person name="Youmans B."/>
            <person name="Zhang J."/>
            <person name="Zhang L."/>
            <person name="Zhao Z."/>
            <person name="Zhou C."/>
            <person name="Zhu D."/>
            <person name="Zhu Y."/>
        </authorList>
    </citation>
    <scope>NUCLEOTIDE SEQUENCE [LARGE SCALE GENOMIC DNA]</scope>
    <source>
        <strain evidence="1 2">F0333</strain>
    </source>
</reference>
<organism evidence="1 2">
    <name type="scientific">Schaalia cardiffensis F0333</name>
    <dbReference type="NCBI Taxonomy" id="888050"/>
    <lineage>
        <taxon>Bacteria</taxon>
        <taxon>Bacillati</taxon>
        <taxon>Actinomycetota</taxon>
        <taxon>Actinomycetes</taxon>
        <taxon>Actinomycetales</taxon>
        <taxon>Actinomycetaceae</taxon>
        <taxon>Schaalia</taxon>
    </lineage>
</organism>
<dbReference type="NCBIfam" id="TIGR01907">
    <property type="entry name" value="casE_Cse3"/>
    <property type="match status" value="1"/>
</dbReference>
<name>N6X3T3_9ACTO</name>
<dbReference type="Gene3D" id="3.30.70.1200">
    <property type="entry name" value="Crispr-associated protein, domain 1"/>
    <property type="match status" value="1"/>
</dbReference>